<comment type="caution">
    <text evidence="1">The sequence shown here is derived from an EMBL/GenBank/DDBJ whole genome shotgun (WGS) entry which is preliminary data.</text>
</comment>
<evidence type="ECO:0000313" key="1">
    <source>
        <dbReference type="EMBL" id="KAF9495921.1"/>
    </source>
</evidence>
<sequence>MDEVCGLQNGQLIIPIQWVIYHDEVHANAYLVVCQTNEDWLIIEKGEAHTFVQKDEPLLISASQLQDNYHDLEHGNLLPNWSKGKPLYSSLVDIFRNNVSGNQLKSWNKHWNIIPEQFMGVSDVVKSTHCEPVRVCDAMSGEMMWFQIYINAKPGDNPMQSEVCSHIESGRNYYCCKCKADGTQKEHEQDEGYHALFQPGAARSGPKTLAGIKKQVQLACAGVVAAVNEFQMSTGIKDPYTQFWSDPSWPCDSKEIEKELLQWVTEHESDIVNGLLTLPDTDLTKDTPVEILHTGLFGIVKYVWYASHTMWILRAICQLIGRQLKTLSQTAIFHIHDLVDIKTFTIWKAVGNVLDVFATSDPSKILTNIKLHLLTHLDEDVYAFGPLVRMATENYEAFNAIFQFCSVLSNHLALSCDITHQLTSQEGVKHLMLVVLLPGTSKLKPVSSQTKARSMST</sequence>
<accession>A0A9P6D7L3</accession>
<keyword evidence="2" id="KW-1185">Reference proteome</keyword>
<dbReference type="EMBL" id="MU154557">
    <property type="protein sequence ID" value="KAF9495921.1"/>
    <property type="molecule type" value="Genomic_DNA"/>
</dbReference>
<organism evidence="1 2">
    <name type="scientific">Pleurotus eryngii</name>
    <name type="common">Boletus of the steppes</name>
    <dbReference type="NCBI Taxonomy" id="5323"/>
    <lineage>
        <taxon>Eukaryota</taxon>
        <taxon>Fungi</taxon>
        <taxon>Dikarya</taxon>
        <taxon>Basidiomycota</taxon>
        <taxon>Agaricomycotina</taxon>
        <taxon>Agaricomycetes</taxon>
        <taxon>Agaricomycetidae</taxon>
        <taxon>Agaricales</taxon>
        <taxon>Pleurotineae</taxon>
        <taxon>Pleurotaceae</taxon>
        <taxon>Pleurotus</taxon>
    </lineage>
</organism>
<evidence type="ECO:0000313" key="2">
    <source>
        <dbReference type="Proteomes" id="UP000807025"/>
    </source>
</evidence>
<dbReference type="AlphaFoldDB" id="A0A9P6D7L3"/>
<protein>
    <submittedName>
        <fullName evidence="1">Uncharacterized protein</fullName>
    </submittedName>
</protein>
<proteinExistence type="predicted"/>
<dbReference type="Proteomes" id="UP000807025">
    <property type="component" value="Unassembled WGS sequence"/>
</dbReference>
<gene>
    <name evidence="1" type="ORF">BDN71DRAFT_1430603</name>
</gene>
<dbReference type="OrthoDB" id="2506088at2759"/>
<reference evidence="1" key="1">
    <citation type="submission" date="2020-11" db="EMBL/GenBank/DDBJ databases">
        <authorList>
            <consortium name="DOE Joint Genome Institute"/>
            <person name="Ahrendt S."/>
            <person name="Riley R."/>
            <person name="Andreopoulos W."/>
            <person name="Labutti K."/>
            <person name="Pangilinan J."/>
            <person name="Ruiz-Duenas F.J."/>
            <person name="Barrasa J.M."/>
            <person name="Sanchez-Garcia M."/>
            <person name="Camarero S."/>
            <person name="Miyauchi S."/>
            <person name="Serrano A."/>
            <person name="Linde D."/>
            <person name="Babiker R."/>
            <person name="Drula E."/>
            <person name="Ayuso-Fernandez I."/>
            <person name="Pacheco R."/>
            <person name="Padilla G."/>
            <person name="Ferreira P."/>
            <person name="Barriuso J."/>
            <person name="Kellner H."/>
            <person name="Castanera R."/>
            <person name="Alfaro M."/>
            <person name="Ramirez L."/>
            <person name="Pisabarro A.G."/>
            <person name="Kuo A."/>
            <person name="Tritt A."/>
            <person name="Lipzen A."/>
            <person name="He G."/>
            <person name="Yan M."/>
            <person name="Ng V."/>
            <person name="Cullen D."/>
            <person name="Martin F."/>
            <person name="Rosso M.-N."/>
            <person name="Henrissat B."/>
            <person name="Hibbett D."/>
            <person name="Martinez A.T."/>
            <person name="Grigoriev I.V."/>
        </authorList>
    </citation>
    <scope>NUCLEOTIDE SEQUENCE</scope>
    <source>
        <strain evidence="1">ATCC 90797</strain>
    </source>
</reference>
<name>A0A9P6D7L3_PLEER</name>